<dbReference type="KEGG" id="pdo:PSDT_0910"/>
<dbReference type="PATRIC" id="fig|864564.6.peg.995"/>
<dbReference type="HOGENOM" id="CLU_2618814_0_0_11"/>
<name>E6K1N1_PARDN</name>
<evidence type="ECO:0000313" key="1">
    <source>
        <dbReference type="EMBL" id="EFT83712.1"/>
    </source>
</evidence>
<sequence length="78" mass="8940">MQIVNLLKSMRKKRKKFNLLNGVKKAFSTGADAIGKVGARIASKFEETFRNKSLMKQQMLFYGVVSLYNDGLEKFMNM</sequence>
<dbReference type="AlphaFoldDB" id="E6K1N1"/>
<dbReference type="Proteomes" id="UP000004946">
    <property type="component" value="Chromosome"/>
</dbReference>
<proteinExistence type="predicted"/>
<gene>
    <name evidence="1" type="ORF">HMPREF0620_0717</name>
</gene>
<evidence type="ECO:0000313" key="2">
    <source>
        <dbReference type="Proteomes" id="UP000004946"/>
    </source>
</evidence>
<protein>
    <submittedName>
        <fullName evidence="1">Uncharacterized protein</fullName>
    </submittedName>
</protein>
<dbReference type="EMBL" id="AEON01000001">
    <property type="protein sequence ID" value="EFT83712.1"/>
    <property type="molecule type" value="Genomic_DNA"/>
</dbReference>
<accession>E6K1N1</accession>
<comment type="caution">
    <text evidence="1">The sequence shown here is derived from an EMBL/GenBank/DDBJ whole genome shotgun (WGS) entry which is preliminary data.</text>
</comment>
<reference evidence="1 2" key="1">
    <citation type="submission" date="2010-12" db="EMBL/GenBank/DDBJ databases">
        <authorList>
            <person name="Muzny D."/>
            <person name="Qin X."/>
            <person name="Buhay C."/>
            <person name="Dugan-Rocha S."/>
            <person name="Ding Y."/>
            <person name="Chen G."/>
            <person name="Hawes A."/>
            <person name="Holder M."/>
            <person name="Jhangiani S."/>
            <person name="Johnson A."/>
            <person name="Khan Z."/>
            <person name="Li Z."/>
            <person name="Liu W."/>
            <person name="Liu X."/>
            <person name="Perez L."/>
            <person name="Shen H."/>
            <person name="Wang Q."/>
            <person name="Watt J."/>
            <person name="Xi L."/>
            <person name="Xin Y."/>
            <person name="Zhou J."/>
            <person name="Deng J."/>
            <person name="Jiang H."/>
            <person name="Liu Y."/>
            <person name="Qu J."/>
            <person name="Song X.-Z."/>
            <person name="Zhang L."/>
            <person name="Villasana D."/>
            <person name="Johnson A."/>
            <person name="Liu J."/>
            <person name="Liyanage D."/>
            <person name="Lorensuhewa L."/>
            <person name="Robinson T."/>
            <person name="Song A."/>
            <person name="Song B.-B."/>
            <person name="Dinh H."/>
            <person name="Thornton R."/>
            <person name="Coyle M."/>
            <person name="Francisco L."/>
            <person name="Jackson L."/>
            <person name="Javaid M."/>
            <person name="Korchina V."/>
            <person name="Kovar C."/>
            <person name="Mata R."/>
            <person name="Mathew T."/>
            <person name="Ngo R."/>
            <person name="Nguyen L."/>
            <person name="Nguyen N."/>
            <person name="Okwuonu G."/>
            <person name="Ongeri F."/>
            <person name="Pham C."/>
            <person name="Simmons D."/>
            <person name="Wilczek-Boney K."/>
            <person name="Hale W."/>
            <person name="Jakkamsetti A."/>
            <person name="Pham P."/>
            <person name="Ruth R."/>
            <person name="San Lucas F."/>
            <person name="Warren J."/>
            <person name="Zhang J."/>
            <person name="Zhao Z."/>
            <person name="Zhou C."/>
            <person name="Zhu D."/>
            <person name="Lee S."/>
            <person name="Bess C."/>
            <person name="Blankenburg K."/>
            <person name="Forbes L."/>
            <person name="Fu Q."/>
            <person name="Gubbala S."/>
            <person name="Hirani K."/>
            <person name="Jayaseelan J.C."/>
            <person name="Lara F."/>
            <person name="Munidasa M."/>
            <person name="Palculict T."/>
            <person name="Patil S."/>
            <person name="Pu L.-L."/>
            <person name="Saada N."/>
            <person name="Tang L."/>
            <person name="Weissenberger G."/>
            <person name="Zhu Y."/>
            <person name="Hemphill L."/>
            <person name="Shang Y."/>
            <person name="Youmans B."/>
            <person name="Ayvaz T."/>
            <person name="Ross M."/>
            <person name="Santibanez J."/>
            <person name="Aqrawi P."/>
            <person name="Gross S."/>
            <person name="Joshi V."/>
            <person name="Fowler G."/>
            <person name="Nazareth L."/>
            <person name="Reid J."/>
            <person name="Worley K."/>
            <person name="Petrosino J."/>
            <person name="Highlander S."/>
            <person name="Gibbs R."/>
        </authorList>
    </citation>
    <scope>NUCLEOTIDE SEQUENCE [LARGE SCALE GENOMIC DNA]</scope>
    <source>
        <strain evidence="1 2">DSM 10105</strain>
    </source>
</reference>
<organism evidence="1 2">
    <name type="scientific">Parascardovia denticolens DSM 10105 = JCM 12538</name>
    <dbReference type="NCBI Taxonomy" id="864564"/>
    <lineage>
        <taxon>Bacteria</taxon>
        <taxon>Bacillati</taxon>
        <taxon>Actinomycetota</taxon>
        <taxon>Actinomycetes</taxon>
        <taxon>Bifidobacteriales</taxon>
        <taxon>Bifidobacteriaceae</taxon>
        <taxon>Parascardovia</taxon>
    </lineage>
</organism>
<keyword evidence="2" id="KW-1185">Reference proteome</keyword>